<feature type="signal peptide" evidence="1">
    <location>
        <begin position="1"/>
        <end position="24"/>
    </location>
</feature>
<reference evidence="2 3" key="1">
    <citation type="journal article" date="2019" name="Commun. Biol.">
        <title>The bagworm genome reveals a unique fibroin gene that provides high tensile strength.</title>
        <authorList>
            <person name="Kono N."/>
            <person name="Nakamura H."/>
            <person name="Ohtoshi R."/>
            <person name="Tomita M."/>
            <person name="Numata K."/>
            <person name="Arakawa K."/>
        </authorList>
    </citation>
    <scope>NUCLEOTIDE SEQUENCE [LARGE SCALE GENOMIC DNA]</scope>
</reference>
<dbReference type="EMBL" id="BGZK01000400">
    <property type="protein sequence ID" value="GBP41495.1"/>
    <property type="molecule type" value="Genomic_DNA"/>
</dbReference>
<keyword evidence="3" id="KW-1185">Reference proteome</keyword>
<comment type="caution">
    <text evidence="2">The sequence shown here is derived from an EMBL/GenBank/DDBJ whole genome shotgun (WGS) entry which is preliminary data.</text>
</comment>
<evidence type="ECO:0000313" key="2">
    <source>
        <dbReference type="EMBL" id="GBP41495.1"/>
    </source>
</evidence>
<organism evidence="2 3">
    <name type="scientific">Eumeta variegata</name>
    <name type="common">Bagworm moth</name>
    <name type="synonym">Eumeta japonica</name>
    <dbReference type="NCBI Taxonomy" id="151549"/>
    <lineage>
        <taxon>Eukaryota</taxon>
        <taxon>Metazoa</taxon>
        <taxon>Ecdysozoa</taxon>
        <taxon>Arthropoda</taxon>
        <taxon>Hexapoda</taxon>
        <taxon>Insecta</taxon>
        <taxon>Pterygota</taxon>
        <taxon>Neoptera</taxon>
        <taxon>Endopterygota</taxon>
        <taxon>Lepidoptera</taxon>
        <taxon>Glossata</taxon>
        <taxon>Ditrysia</taxon>
        <taxon>Tineoidea</taxon>
        <taxon>Psychidae</taxon>
        <taxon>Oiketicinae</taxon>
        <taxon>Eumeta</taxon>
    </lineage>
</organism>
<keyword evidence="1" id="KW-0732">Signal</keyword>
<evidence type="ECO:0000313" key="3">
    <source>
        <dbReference type="Proteomes" id="UP000299102"/>
    </source>
</evidence>
<protein>
    <submittedName>
        <fullName evidence="2">Uncharacterized protein</fullName>
    </submittedName>
</protein>
<dbReference type="Proteomes" id="UP000299102">
    <property type="component" value="Unassembled WGS sequence"/>
</dbReference>
<proteinExistence type="predicted"/>
<gene>
    <name evidence="2" type="ORF">EVAR_24414_1</name>
</gene>
<feature type="chain" id="PRO_5020038644" evidence="1">
    <location>
        <begin position="25"/>
        <end position="178"/>
    </location>
</feature>
<evidence type="ECO:0000256" key="1">
    <source>
        <dbReference type="SAM" id="SignalP"/>
    </source>
</evidence>
<accession>A0A4C1VUJ5</accession>
<sequence length="178" mass="19218">MTHNSVLIVVTVCIFSLLSSPSLSHSSTNQTAVRNRLFAHSAPAPLNKIKNKYDEKVDEPEGAGEECAPSAAGGAGACTYLGRCAAARALTALSYARLYASETVDRESHPYLEPRLESRVIPKSEPIAIPDYGHQGKNKRQASLSLFDEESTCSDSTIVGSDNESENLENVYLCRGKK</sequence>
<name>A0A4C1VUJ5_EUMVA</name>
<dbReference type="AlphaFoldDB" id="A0A4C1VUJ5"/>